<dbReference type="Pfam" id="PF00005">
    <property type="entry name" value="ABC_tran"/>
    <property type="match status" value="1"/>
</dbReference>
<evidence type="ECO:0000256" key="5">
    <source>
        <dbReference type="ARBA" id="ARBA00022989"/>
    </source>
</evidence>
<evidence type="ECO:0000313" key="10">
    <source>
        <dbReference type="EMBL" id="KJY63265.1"/>
    </source>
</evidence>
<keyword evidence="4" id="KW-0067">ATP-binding</keyword>
<dbReference type="InterPro" id="IPR003593">
    <property type="entry name" value="AAA+_ATPase"/>
</dbReference>
<dbReference type="InterPro" id="IPR003439">
    <property type="entry name" value="ABC_transporter-like_ATP-bd"/>
</dbReference>
<evidence type="ECO:0000313" key="11">
    <source>
        <dbReference type="Proteomes" id="UP000033558"/>
    </source>
</evidence>
<feature type="transmembrane region" description="Helical" evidence="7">
    <location>
        <begin position="12"/>
        <end position="35"/>
    </location>
</feature>
<dbReference type="PANTHER" id="PTHR24221">
    <property type="entry name" value="ATP-BINDING CASSETTE SUB-FAMILY B"/>
    <property type="match status" value="1"/>
</dbReference>
<evidence type="ECO:0000256" key="3">
    <source>
        <dbReference type="ARBA" id="ARBA00022741"/>
    </source>
</evidence>
<dbReference type="SMART" id="SM00382">
    <property type="entry name" value="AAA"/>
    <property type="match status" value="1"/>
</dbReference>
<name>A0A0F4LXC5_9LACO</name>
<dbReference type="Gene3D" id="3.40.50.300">
    <property type="entry name" value="P-loop containing nucleotide triphosphate hydrolases"/>
    <property type="match status" value="1"/>
</dbReference>
<feature type="domain" description="ABC transporter" evidence="8">
    <location>
        <begin position="329"/>
        <end position="556"/>
    </location>
</feature>
<dbReference type="InterPro" id="IPR039421">
    <property type="entry name" value="Type_1_exporter"/>
</dbReference>
<dbReference type="GO" id="GO:0140359">
    <property type="term" value="F:ABC-type transporter activity"/>
    <property type="evidence" value="ECO:0007669"/>
    <property type="project" value="InterPro"/>
</dbReference>
<feature type="transmembrane region" description="Helical" evidence="7">
    <location>
        <begin position="55"/>
        <end position="73"/>
    </location>
</feature>
<dbReference type="PROSITE" id="PS00211">
    <property type="entry name" value="ABC_TRANSPORTER_1"/>
    <property type="match status" value="1"/>
</dbReference>
<keyword evidence="11" id="KW-1185">Reference proteome</keyword>
<dbReference type="GO" id="GO:0005524">
    <property type="term" value="F:ATP binding"/>
    <property type="evidence" value="ECO:0007669"/>
    <property type="project" value="UniProtKB-KW"/>
</dbReference>
<evidence type="ECO:0000256" key="1">
    <source>
        <dbReference type="ARBA" id="ARBA00004651"/>
    </source>
</evidence>
<dbReference type="RefSeq" id="WP_046315373.1">
    <property type="nucleotide sequence ID" value="NZ_JBHSZT010000003.1"/>
</dbReference>
<dbReference type="CDD" id="cd03228">
    <property type="entry name" value="ABCC_MRP_Like"/>
    <property type="match status" value="1"/>
</dbReference>
<dbReference type="InterPro" id="IPR017871">
    <property type="entry name" value="ABC_transporter-like_CS"/>
</dbReference>
<dbReference type="InterPro" id="IPR036640">
    <property type="entry name" value="ABC1_TM_sf"/>
</dbReference>
<feature type="transmembrane region" description="Helical" evidence="7">
    <location>
        <begin position="140"/>
        <end position="169"/>
    </location>
</feature>
<dbReference type="OrthoDB" id="1672195at2"/>
<reference evidence="10 11" key="1">
    <citation type="submission" date="2015-01" db="EMBL/GenBank/DDBJ databases">
        <title>Comparative genomics of the lactic acid bacteria isolated from the honey bee gut.</title>
        <authorList>
            <person name="Ellegaard K.M."/>
            <person name="Tamarit D."/>
            <person name="Javelind E."/>
            <person name="Olofsson T."/>
            <person name="Andersson S.G."/>
            <person name="Vasquez A."/>
        </authorList>
    </citation>
    <scope>NUCLEOTIDE SEQUENCE [LARGE SCALE GENOMIC DNA]</scope>
    <source>
        <strain evidence="10 11">Bin4</strain>
    </source>
</reference>
<gene>
    <name evidence="10" type="ORF">JG30_01770</name>
</gene>
<dbReference type="AlphaFoldDB" id="A0A0F4LXC5"/>
<dbReference type="InterPro" id="IPR011527">
    <property type="entry name" value="ABC1_TM_dom"/>
</dbReference>
<evidence type="ECO:0000256" key="7">
    <source>
        <dbReference type="SAM" id="Phobius"/>
    </source>
</evidence>
<dbReference type="HOGENOM" id="CLU_000604_84_3_9"/>
<dbReference type="PATRIC" id="fig|1218492.5.peg.290"/>
<dbReference type="EMBL" id="JXJQ01000002">
    <property type="protein sequence ID" value="KJY63265.1"/>
    <property type="molecule type" value="Genomic_DNA"/>
</dbReference>
<dbReference type="GO" id="GO:0034040">
    <property type="term" value="F:ATPase-coupled lipid transmembrane transporter activity"/>
    <property type="evidence" value="ECO:0007669"/>
    <property type="project" value="TreeGrafter"/>
</dbReference>
<evidence type="ECO:0000259" key="8">
    <source>
        <dbReference type="PROSITE" id="PS50893"/>
    </source>
</evidence>
<protein>
    <submittedName>
        <fullName evidence="10">ABC-type multidrug/protein/lipid transport system</fullName>
    </submittedName>
</protein>
<dbReference type="STRING" id="1218492.JG30_01770"/>
<organism evidence="10 11">
    <name type="scientific">Bombilactobacillus mellifer</name>
    <dbReference type="NCBI Taxonomy" id="1218492"/>
    <lineage>
        <taxon>Bacteria</taxon>
        <taxon>Bacillati</taxon>
        <taxon>Bacillota</taxon>
        <taxon>Bacilli</taxon>
        <taxon>Lactobacillales</taxon>
        <taxon>Lactobacillaceae</taxon>
        <taxon>Bombilactobacillus</taxon>
    </lineage>
</organism>
<keyword evidence="3" id="KW-0547">Nucleotide-binding</keyword>
<comment type="subcellular location">
    <subcellularLocation>
        <location evidence="1">Cell membrane</location>
        <topology evidence="1">Multi-pass membrane protein</topology>
    </subcellularLocation>
</comment>
<feature type="domain" description="ABC transmembrane type-1" evidence="9">
    <location>
        <begin position="17"/>
        <end position="298"/>
    </location>
</feature>
<dbReference type="InterPro" id="IPR027417">
    <property type="entry name" value="P-loop_NTPase"/>
</dbReference>
<dbReference type="SUPFAM" id="SSF52540">
    <property type="entry name" value="P-loop containing nucleoside triphosphate hydrolases"/>
    <property type="match status" value="1"/>
</dbReference>
<dbReference type="Pfam" id="PF00664">
    <property type="entry name" value="ABC_membrane"/>
    <property type="match status" value="1"/>
</dbReference>
<dbReference type="PANTHER" id="PTHR24221:SF654">
    <property type="entry name" value="ATP-BINDING CASSETTE SUB-FAMILY B MEMBER 6"/>
    <property type="match status" value="1"/>
</dbReference>
<dbReference type="GO" id="GO:0005886">
    <property type="term" value="C:plasma membrane"/>
    <property type="evidence" value="ECO:0007669"/>
    <property type="project" value="UniProtKB-SubCell"/>
</dbReference>
<evidence type="ECO:0000256" key="6">
    <source>
        <dbReference type="ARBA" id="ARBA00023136"/>
    </source>
</evidence>
<evidence type="ECO:0000259" key="9">
    <source>
        <dbReference type="PROSITE" id="PS50929"/>
    </source>
</evidence>
<comment type="caution">
    <text evidence="10">The sequence shown here is derived from an EMBL/GenBank/DDBJ whole genome shotgun (WGS) entry which is preliminary data.</text>
</comment>
<keyword evidence="6 7" id="KW-0472">Membrane</keyword>
<dbReference type="Proteomes" id="UP000033558">
    <property type="component" value="Unassembled WGS sequence"/>
</dbReference>
<dbReference type="SUPFAM" id="SSF90123">
    <property type="entry name" value="ABC transporter transmembrane region"/>
    <property type="match status" value="1"/>
</dbReference>
<dbReference type="CDD" id="cd07346">
    <property type="entry name" value="ABC_6TM_exporters"/>
    <property type="match status" value="1"/>
</dbReference>
<evidence type="ECO:0000256" key="4">
    <source>
        <dbReference type="ARBA" id="ARBA00022840"/>
    </source>
</evidence>
<sequence length="556" mass="62843">MIKKQPPSLIKVNYWFILTLIINLLAPLTNVAFAWSLKYLIDDGVQQRLHPLYRHLLICLGIVMSFVIMHYLAQYLSNIYADKQLQICQVQLMRRILHLDYVQFNHQATTDYQQLLLKETQQLGTDYFQGFFKITRNGVLIIYALLGMFCSEFWLATLVLLTTAIPLVLSGKIAQRSEPQKTRVLEQEKIYSQKIREILSGYLTIKTYQVETQLLKIYHRSLQKYSRENCKLNNQEAATATISEFSGLLVFLVAFGGGMLFTAQGYTTVGNVTAIVQLVNYVVLPINELGLLLTRFQSARTIFQQPLWQQLTESETPTTGVKGTFHQDLELQQVTFTYPQAQTPTLKNLTVRFIQGHKYAITGPSGSGKTTLIQLLLRLRLPDKGIIRVDQTSLQSLDLTWWYAQLAVVQQNVFIFNTSLLNNVTLGRPYTDAQVHTALLQAGLGDFLQKINNDLTYPCGENGHNLSGGQKQRISLARALFQAKPLILLDEATSALDAVTAQDVETKILQNPAVTVIAITHQTSLSPLYDQVLQLTDGHLVLLRSHKGTSNKPERN</sequence>
<proteinExistence type="predicted"/>
<dbReference type="GO" id="GO:0016887">
    <property type="term" value="F:ATP hydrolysis activity"/>
    <property type="evidence" value="ECO:0007669"/>
    <property type="project" value="InterPro"/>
</dbReference>
<keyword evidence="5 7" id="KW-1133">Transmembrane helix</keyword>
<accession>A0A0F4LXC5</accession>
<dbReference type="Gene3D" id="1.20.1560.10">
    <property type="entry name" value="ABC transporter type 1, transmembrane domain"/>
    <property type="match status" value="1"/>
</dbReference>
<dbReference type="PROSITE" id="PS50893">
    <property type="entry name" value="ABC_TRANSPORTER_2"/>
    <property type="match status" value="1"/>
</dbReference>
<keyword evidence="2 7" id="KW-0812">Transmembrane</keyword>
<evidence type="ECO:0000256" key="2">
    <source>
        <dbReference type="ARBA" id="ARBA00022692"/>
    </source>
</evidence>
<dbReference type="PROSITE" id="PS50929">
    <property type="entry name" value="ABC_TM1F"/>
    <property type="match status" value="1"/>
</dbReference>